<organism evidence="6 7">
    <name type="scientific">Naganishia liquefaciens</name>
    <dbReference type="NCBI Taxonomy" id="104408"/>
    <lineage>
        <taxon>Eukaryota</taxon>
        <taxon>Fungi</taxon>
        <taxon>Dikarya</taxon>
        <taxon>Basidiomycota</taxon>
        <taxon>Agaricomycotina</taxon>
        <taxon>Tremellomycetes</taxon>
        <taxon>Filobasidiales</taxon>
        <taxon>Filobasidiaceae</taxon>
        <taxon>Naganishia</taxon>
    </lineage>
</organism>
<dbReference type="PANTHER" id="PTHR48081:SF8">
    <property type="entry name" value="ALPHA_BETA HYDROLASE FOLD-3 DOMAIN-CONTAINING PROTEIN-RELATED"/>
    <property type="match status" value="1"/>
</dbReference>
<gene>
    <name evidence="6" type="ORF">NliqN6_2717</name>
</gene>
<reference evidence="6" key="1">
    <citation type="submission" date="2020-07" db="EMBL/GenBank/DDBJ databases">
        <title>Draft Genome Sequence of a Deep-Sea Yeast, Naganishia (Cryptococcus) liquefaciens strain N6.</title>
        <authorList>
            <person name="Han Y.W."/>
            <person name="Kajitani R."/>
            <person name="Morimoto H."/>
            <person name="Parhat M."/>
            <person name="Tsubouchi H."/>
            <person name="Bakenova O."/>
            <person name="Ogata M."/>
            <person name="Argunhan B."/>
            <person name="Aoki R."/>
            <person name="Kajiwara S."/>
            <person name="Itoh T."/>
            <person name="Iwasaki H."/>
        </authorList>
    </citation>
    <scope>NUCLEOTIDE SEQUENCE</scope>
    <source>
        <strain evidence="6">N6</strain>
    </source>
</reference>
<dbReference type="SUPFAM" id="SSF53474">
    <property type="entry name" value="alpha/beta-Hydrolases"/>
    <property type="match status" value="1"/>
</dbReference>
<protein>
    <recommendedName>
        <fullName evidence="5">Alpha/beta hydrolase fold-3 domain-containing protein</fullName>
    </recommendedName>
</protein>
<evidence type="ECO:0000313" key="7">
    <source>
        <dbReference type="Proteomes" id="UP000620104"/>
    </source>
</evidence>
<dbReference type="InterPro" id="IPR029058">
    <property type="entry name" value="AB_hydrolase_fold"/>
</dbReference>
<dbReference type="PROSITE" id="PS01174">
    <property type="entry name" value="LIPASE_GDXG_SER"/>
    <property type="match status" value="1"/>
</dbReference>
<dbReference type="GO" id="GO:0016787">
    <property type="term" value="F:hydrolase activity"/>
    <property type="evidence" value="ECO:0007669"/>
    <property type="project" value="UniProtKB-KW"/>
</dbReference>
<feature type="active site" evidence="3">
    <location>
        <position position="171"/>
    </location>
</feature>
<dbReference type="Gene3D" id="3.40.50.1820">
    <property type="entry name" value="alpha/beta hydrolase"/>
    <property type="match status" value="1"/>
</dbReference>
<feature type="region of interest" description="Disordered" evidence="4">
    <location>
        <begin position="86"/>
        <end position="105"/>
    </location>
</feature>
<evidence type="ECO:0000259" key="5">
    <source>
        <dbReference type="Pfam" id="PF07859"/>
    </source>
</evidence>
<evidence type="ECO:0000256" key="4">
    <source>
        <dbReference type="SAM" id="MobiDB-lite"/>
    </source>
</evidence>
<evidence type="ECO:0000256" key="3">
    <source>
        <dbReference type="PROSITE-ProRule" id="PRU10038"/>
    </source>
</evidence>
<dbReference type="Proteomes" id="UP000620104">
    <property type="component" value="Unassembled WGS sequence"/>
</dbReference>
<dbReference type="PANTHER" id="PTHR48081">
    <property type="entry name" value="AB HYDROLASE SUPERFAMILY PROTEIN C4A8.06C"/>
    <property type="match status" value="1"/>
</dbReference>
<dbReference type="EMBL" id="BLZA01000017">
    <property type="protein sequence ID" value="GHJ86315.1"/>
    <property type="molecule type" value="Genomic_DNA"/>
</dbReference>
<evidence type="ECO:0000256" key="2">
    <source>
        <dbReference type="ARBA" id="ARBA00022801"/>
    </source>
</evidence>
<name>A0A8H3TSB7_9TREE</name>
<accession>A0A8H3TSB7</accession>
<dbReference type="AlphaFoldDB" id="A0A8H3TSB7"/>
<feature type="compositionally biased region" description="Basic residues" evidence="4">
    <location>
        <begin position="89"/>
        <end position="98"/>
    </location>
</feature>
<keyword evidence="7" id="KW-1185">Reference proteome</keyword>
<dbReference type="InterPro" id="IPR050300">
    <property type="entry name" value="GDXG_lipolytic_enzyme"/>
</dbReference>
<sequence>MPSIRARLATYYISYKFGARRTATWQQILEGIRDGWAAENAPEVVPTAAEESFKGSLEEWQVFHMRPRGEPVEKAKVVVYWHGGERVHQTSKHPSRRRSTADPSSAQAQDRHWIFAQKLADELKCDVVFPIYTLAPLATGTSCITTCLELLAHLRNDTRYAGKEVVLAGDSAGGWIALRTLLALVERSVGKTTFRNEQGEVTVEDFKVDGDKSDYKAIIDCVSDVLMISPVVDTRADRPEDLEAAERDPWLSKDLVDTMSLIWNYGPAHAFPDFDFNVPADKVARPIVTDASELPPLDHQAFAPINGLDVIREYKDFERIRLTTFIGTSDILCPSNKRMQARLEALGVKSDLHVYDGLFHVFPLLPWLPESMDAFEKIRKLF</sequence>
<comment type="caution">
    <text evidence="6">The sequence shown here is derived from an EMBL/GenBank/DDBJ whole genome shotgun (WGS) entry which is preliminary data.</text>
</comment>
<dbReference type="InterPro" id="IPR033140">
    <property type="entry name" value="Lipase_GDXG_put_SER_AS"/>
</dbReference>
<evidence type="ECO:0000256" key="1">
    <source>
        <dbReference type="ARBA" id="ARBA00010515"/>
    </source>
</evidence>
<dbReference type="OrthoDB" id="2152029at2759"/>
<feature type="domain" description="Alpha/beta hydrolase fold-3" evidence="5">
    <location>
        <begin position="110"/>
        <end position="262"/>
    </location>
</feature>
<comment type="similarity">
    <text evidence="1">Belongs to the 'GDXG' lipolytic enzyme family.</text>
</comment>
<evidence type="ECO:0000313" key="6">
    <source>
        <dbReference type="EMBL" id="GHJ86315.1"/>
    </source>
</evidence>
<dbReference type="Pfam" id="PF07859">
    <property type="entry name" value="Abhydrolase_3"/>
    <property type="match status" value="1"/>
</dbReference>
<proteinExistence type="inferred from homology"/>
<dbReference type="InterPro" id="IPR013094">
    <property type="entry name" value="AB_hydrolase_3"/>
</dbReference>
<keyword evidence="2" id="KW-0378">Hydrolase</keyword>